<dbReference type="InParanoid" id="A0A6P8H404"/>
<evidence type="ECO:0000313" key="3">
    <source>
        <dbReference type="RefSeq" id="XP_031550293.1"/>
    </source>
</evidence>
<protein>
    <submittedName>
        <fullName evidence="3">Uncharacterized protein LOC116287752</fullName>
    </submittedName>
</protein>
<feature type="region of interest" description="Disordered" evidence="1">
    <location>
        <begin position="172"/>
        <end position="196"/>
    </location>
</feature>
<proteinExistence type="predicted"/>
<dbReference type="Proteomes" id="UP000515163">
    <property type="component" value="Unplaced"/>
</dbReference>
<feature type="region of interest" description="Disordered" evidence="1">
    <location>
        <begin position="218"/>
        <end position="244"/>
    </location>
</feature>
<name>A0A6P8H404_ACTTE</name>
<reference evidence="3" key="1">
    <citation type="submission" date="2025-08" db="UniProtKB">
        <authorList>
            <consortium name="RefSeq"/>
        </authorList>
    </citation>
    <scope>IDENTIFICATION</scope>
    <source>
        <tissue evidence="3">Tentacle</tissue>
    </source>
</reference>
<gene>
    <name evidence="3" type="primary">LOC116287752</name>
</gene>
<dbReference type="RefSeq" id="XP_031550293.1">
    <property type="nucleotide sequence ID" value="XM_031694433.1"/>
</dbReference>
<accession>A0A6P8H404</accession>
<sequence>MVLMDVDARIDGLTLGQHAGYDFPEFAAPIDDFVLPLKANEPPSTGQDHGATGYDFRSYRPQNTAIDLDEFDRQREMSEQRRLAALWANAAREIEAETNKLKNNTYFLWDPSSAIENVDKVTALSESFEDLHPVFLNGIKDRKRLEFVEVKYRELKESMMHIIQECRMRMQTDRQGQAQDDNVSVESYGSQRSQRRCTFSTLSPTATKRGLTLRGRTTDRTTCPQTVNKTRGRSYDDSARTSTEKYRVPQEDPIAAKWKIQLLNGFRPRQFSGKPSGFPFFCAQIKNHLEGDLLIDAQRVEYLPKFLIGDALEVLKRNRGCSYETIVQVQFIYY</sequence>
<dbReference type="GeneID" id="116287752"/>
<feature type="compositionally biased region" description="Polar residues" evidence="1">
    <location>
        <begin position="173"/>
        <end position="196"/>
    </location>
</feature>
<evidence type="ECO:0000313" key="2">
    <source>
        <dbReference type="Proteomes" id="UP000515163"/>
    </source>
</evidence>
<evidence type="ECO:0000256" key="1">
    <source>
        <dbReference type="SAM" id="MobiDB-lite"/>
    </source>
</evidence>
<dbReference type="KEGG" id="aten:116287752"/>
<dbReference type="AlphaFoldDB" id="A0A6P8H404"/>
<organism evidence="2 3">
    <name type="scientific">Actinia tenebrosa</name>
    <name type="common">Australian red waratah sea anemone</name>
    <dbReference type="NCBI Taxonomy" id="6105"/>
    <lineage>
        <taxon>Eukaryota</taxon>
        <taxon>Metazoa</taxon>
        <taxon>Cnidaria</taxon>
        <taxon>Anthozoa</taxon>
        <taxon>Hexacorallia</taxon>
        <taxon>Actiniaria</taxon>
        <taxon>Actiniidae</taxon>
        <taxon>Actinia</taxon>
    </lineage>
</organism>
<feature type="compositionally biased region" description="Basic and acidic residues" evidence="1">
    <location>
        <begin position="233"/>
        <end position="244"/>
    </location>
</feature>
<keyword evidence="2" id="KW-1185">Reference proteome</keyword>
<dbReference type="OrthoDB" id="10344031at2759"/>